<gene>
    <name evidence="4" type="ORF">ACHAWO_006015</name>
</gene>
<accession>A0ABD3MPQ4</accession>
<dbReference type="SUPFAM" id="SSF53098">
    <property type="entry name" value="Ribonuclease H-like"/>
    <property type="match status" value="1"/>
</dbReference>
<dbReference type="InterPro" id="IPR013103">
    <property type="entry name" value="RVT_2"/>
</dbReference>
<feature type="signal peptide" evidence="2">
    <location>
        <begin position="1"/>
        <end position="18"/>
    </location>
</feature>
<comment type="caution">
    <text evidence="4">The sequence shown here is derived from an EMBL/GenBank/DDBJ whole genome shotgun (WGS) entry which is preliminary data.</text>
</comment>
<keyword evidence="2" id="KW-0732">Signal</keyword>
<dbReference type="CDD" id="cd09272">
    <property type="entry name" value="RNase_HI_RT_Ty1"/>
    <property type="match status" value="1"/>
</dbReference>
<dbReference type="InterPro" id="IPR012337">
    <property type="entry name" value="RNaseH-like_sf"/>
</dbReference>
<proteinExistence type="predicted"/>
<keyword evidence="5" id="KW-1185">Reference proteome</keyword>
<evidence type="ECO:0000313" key="4">
    <source>
        <dbReference type="EMBL" id="KAL3764831.1"/>
    </source>
</evidence>
<dbReference type="Proteomes" id="UP001530400">
    <property type="component" value="Unassembled WGS sequence"/>
</dbReference>
<reference evidence="4 5" key="1">
    <citation type="submission" date="2024-10" db="EMBL/GenBank/DDBJ databases">
        <title>Updated reference genomes for cyclostephanoid diatoms.</title>
        <authorList>
            <person name="Roberts W.R."/>
            <person name="Alverson A.J."/>
        </authorList>
    </citation>
    <scope>NUCLEOTIDE SEQUENCE [LARGE SCALE GENOMIC DNA]</scope>
    <source>
        <strain evidence="4 5">AJA010-31</strain>
    </source>
</reference>
<evidence type="ECO:0000313" key="5">
    <source>
        <dbReference type="Proteomes" id="UP001530400"/>
    </source>
</evidence>
<evidence type="ECO:0000256" key="1">
    <source>
        <dbReference type="SAM" id="MobiDB-lite"/>
    </source>
</evidence>
<protein>
    <recommendedName>
        <fullName evidence="3">Integrase catalytic domain-containing protein</fullName>
    </recommendedName>
</protein>
<dbReference type="PANTHER" id="PTHR11439:SF467">
    <property type="entry name" value="INTEGRASE CATALYTIC DOMAIN-CONTAINING PROTEIN"/>
    <property type="match status" value="1"/>
</dbReference>
<feature type="compositionally biased region" description="Pro residues" evidence="1">
    <location>
        <begin position="889"/>
        <end position="943"/>
    </location>
</feature>
<dbReference type="Gene3D" id="3.30.420.10">
    <property type="entry name" value="Ribonuclease H-like superfamily/Ribonuclease H"/>
    <property type="match status" value="1"/>
</dbReference>
<dbReference type="PANTHER" id="PTHR11439">
    <property type="entry name" value="GAG-POL-RELATED RETROTRANSPOSON"/>
    <property type="match status" value="1"/>
</dbReference>
<dbReference type="InterPro" id="IPR036397">
    <property type="entry name" value="RNaseH_sf"/>
</dbReference>
<dbReference type="PROSITE" id="PS50994">
    <property type="entry name" value="INTEGRASE"/>
    <property type="match status" value="1"/>
</dbReference>
<feature type="region of interest" description="Disordered" evidence="1">
    <location>
        <begin position="816"/>
        <end position="967"/>
    </location>
</feature>
<dbReference type="InterPro" id="IPR001584">
    <property type="entry name" value="Integrase_cat-core"/>
</dbReference>
<name>A0ABD3MPQ4_9STRA</name>
<evidence type="ECO:0000256" key="2">
    <source>
        <dbReference type="SAM" id="SignalP"/>
    </source>
</evidence>
<feature type="domain" description="Integrase catalytic" evidence="3">
    <location>
        <begin position="511"/>
        <end position="680"/>
    </location>
</feature>
<dbReference type="Pfam" id="PF07727">
    <property type="entry name" value="RVT_2"/>
    <property type="match status" value="1"/>
</dbReference>
<dbReference type="SUPFAM" id="SSF56672">
    <property type="entry name" value="DNA/RNA polymerases"/>
    <property type="match status" value="1"/>
</dbReference>
<evidence type="ECO:0000259" key="3">
    <source>
        <dbReference type="PROSITE" id="PS50994"/>
    </source>
</evidence>
<dbReference type="EMBL" id="JALLPJ020001412">
    <property type="protein sequence ID" value="KAL3764831.1"/>
    <property type="molecule type" value="Genomic_DNA"/>
</dbReference>
<feature type="chain" id="PRO_5044781489" description="Integrase catalytic domain-containing protein" evidence="2">
    <location>
        <begin position="19"/>
        <end position="1611"/>
    </location>
</feature>
<dbReference type="InterPro" id="IPR043502">
    <property type="entry name" value="DNA/RNA_pol_sf"/>
</dbReference>
<organism evidence="4 5">
    <name type="scientific">Cyclotella atomus</name>
    <dbReference type="NCBI Taxonomy" id="382360"/>
    <lineage>
        <taxon>Eukaryota</taxon>
        <taxon>Sar</taxon>
        <taxon>Stramenopiles</taxon>
        <taxon>Ochrophyta</taxon>
        <taxon>Bacillariophyta</taxon>
        <taxon>Coscinodiscophyceae</taxon>
        <taxon>Thalassiosirophycidae</taxon>
        <taxon>Stephanodiscales</taxon>
        <taxon>Stephanodiscaceae</taxon>
        <taxon>Cyclotella</taxon>
    </lineage>
</organism>
<sequence>MSLLVAIPIVLGWYLVPGSWIRDYGPGSIFFMVCPTGTVNNIRLSSDLDAELAAALSELTSVQPYGPDWMSFSSFAFPSAFDDATPPSLSYKSSSTVSSPSWKSINGLNDFSASWFKPAGWRCRRHSKHVEAALDSCHSTFLPSPTPSQPPAQDWFESPVADPTTYFLSHFNPALKGIRILLHERLPYHQALAEPYTRVSPRTHRVSFDLKTELRQILAAYEGDILPEASVFQAVASSTPIIVDTGASTHVTPHKDDFIPGTYGPSKAIIKDLSGLNKVAGEGMVCWKVLDIHGQEVELTVKAYHIPVASVRLLSPQTLLDEMHGGQGTLMLNKFRLTLKSGVVLDAPFGRAHLPILQSSLSSSPSSFWAKAFDFRSFHAATTPSDWALSSQTLLNPANSNLTPGQRELLRWHYRLSHASLSTIHTLTRHRRAYAKAQTKSSTEGAVPIPRHSLPCTSNVPNASRDGLKCIACQYAKAQRKKPSVKSKAVSDHAPLKAEHLSPGDCVSCDHYVSPVAGRVVADSGHSSSCDGYLGGTIYVDHASGWMFHRPQKSLRASDTLRGKQQFEQFAAEFDISIKKFHTDNGVFCSDEFMANIHSNGQKISFSGVGAHHQNGVAERAIRTVCEMARASMLHAQLCWPGRTTIDLWPLAMSYAIWVHNRLPPNGAGMSPEEVWCSTKSDGSGLRRAHVFGCPVYVLDPALQDNKKIPKWNSRSCQGIFVGFSEQHSSLVPLILNPTTQHISPQYHVIFDDDFTTVPSLTTVEERDKLFEWLFETRTEKYTDSSDLPNGRLTLRKEWLTPAEIAAGRSFDLLDSSAEVPPVPEGAASGDDDASVESVTPPVSEGDILVPEGDNPVPAMAPLNQPPIGALPRPPVTPAAPNIRRVAPPNSPANPPPTPPSAPITPPAIPPPTPPSPITPPANPPPTPPTPHQAPPIAPPSPQPLRRSSRNRSGSHRDGPVYDRNIPHHRGQWVTGLLAASSISNAAAWAQPPARVANVGIRDGPVYGQLRIRRSSLDEFNLLQEDWSTLGTRMDLGLAGSLSAYITADVSAPVGSRLVSDIQPYILQAKASKHDADNPSFSQAMNSANADQWWDAMETEMQTLEVNLDCWELVERTPDTKVLPVTWAFKLKRFPDGLAKKFKARFCVRGDRQVQGIDFFESWSPVVNWHTVRLLMILSTKLNLHSAQADITAAFVHAHLKPNETVYIHQPPGFHRPGNYVLKLKRSLYGMRQSPKYFFEYLSTRLQKQGLRQSDFDPCLFIGKKEIVVTYVDDLLFYARDDDDDINQLIAALRNDDILIRREGTAEGFLGVDVSRTWATDGGSPTITLTQKGLTIRVIEALGLCTSYTTKLDTPAEVAALPKDANGKPASGTFNYAGVVGMLLYLSGHSRPDIAFAVHQCARYTFAPTALHEQALKRIGRYLKGTIDRGLIMTPSDRLQVDCFPDADFAGLYGHEDPQDPHCARSRTGYVINVFGCPVLWRSKLQTEIALSTMEAEYVALSQSCKDLFPIMDLVGELSEALNLSPDKVGRMHVKIHEDNVGALTLAGLEPRRMTPRSKHYAIKYHWFREQIVARKIKLVKIATEDQLGDLFTKGLPHKTFSHLRSLLMGW</sequence>